<dbReference type="Proteomes" id="UP001596398">
    <property type="component" value="Unassembled WGS sequence"/>
</dbReference>
<dbReference type="Gene3D" id="3.20.20.70">
    <property type="entry name" value="Aldolase class I"/>
    <property type="match status" value="1"/>
</dbReference>
<proteinExistence type="inferred from homology"/>
<evidence type="ECO:0000256" key="3">
    <source>
        <dbReference type="ARBA" id="ARBA00022643"/>
    </source>
</evidence>
<dbReference type="FunFam" id="3.20.20.70:FF:000029">
    <property type="entry name" value="L-lactate dehydrogenase"/>
    <property type="match status" value="1"/>
</dbReference>
<dbReference type="EMBL" id="JBHTAP010000001">
    <property type="protein sequence ID" value="MFC7236137.1"/>
    <property type="molecule type" value="Genomic_DNA"/>
</dbReference>
<dbReference type="Pfam" id="PF01070">
    <property type="entry name" value="FMN_dh"/>
    <property type="match status" value="1"/>
</dbReference>
<keyword evidence="8" id="KW-1185">Reference proteome</keyword>
<name>A0ABD5ZS37_9EURY</name>
<dbReference type="GO" id="GO:0016614">
    <property type="term" value="F:oxidoreductase activity, acting on CH-OH group of donors"/>
    <property type="evidence" value="ECO:0007669"/>
    <property type="project" value="UniProtKB-ARBA"/>
</dbReference>
<comment type="similarity">
    <text evidence="5">Belongs to the FMN-dependent alpha-hydroxy acid dehydrogenase family.</text>
</comment>
<keyword evidence="3" id="KW-0288">FMN</keyword>
<dbReference type="PROSITE" id="PS51349">
    <property type="entry name" value="FMN_HYDROXY_ACID_DH_2"/>
    <property type="match status" value="1"/>
</dbReference>
<comment type="caution">
    <text evidence="7">The sequence shown here is derived from an EMBL/GenBank/DDBJ whole genome shotgun (WGS) entry which is preliminary data.</text>
</comment>
<dbReference type="AlphaFoldDB" id="A0ABD5ZS37"/>
<reference evidence="7 8" key="1">
    <citation type="journal article" date="2019" name="Int. J. Syst. Evol. Microbiol.">
        <title>The Global Catalogue of Microorganisms (GCM) 10K type strain sequencing project: providing services to taxonomists for standard genome sequencing and annotation.</title>
        <authorList>
            <consortium name="The Broad Institute Genomics Platform"/>
            <consortium name="The Broad Institute Genome Sequencing Center for Infectious Disease"/>
            <person name="Wu L."/>
            <person name="Ma J."/>
        </authorList>
    </citation>
    <scope>NUCLEOTIDE SEQUENCE [LARGE SCALE GENOMIC DNA]</scope>
    <source>
        <strain evidence="7 8">DT85</strain>
    </source>
</reference>
<feature type="domain" description="FMN hydroxy acid dehydrogenase" evidence="6">
    <location>
        <begin position="23"/>
        <end position="392"/>
    </location>
</feature>
<evidence type="ECO:0000256" key="2">
    <source>
        <dbReference type="ARBA" id="ARBA00022630"/>
    </source>
</evidence>
<dbReference type="SUPFAM" id="SSF51395">
    <property type="entry name" value="FMN-linked oxidoreductases"/>
    <property type="match status" value="1"/>
</dbReference>
<dbReference type="GeneID" id="79267844"/>
<dbReference type="PROSITE" id="PS00557">
    <property type="entry name" value="FMN_HYDROXY_ACID_DH_1"/>
    <property type="match status" value="1"/>
</dbReference>
<dbReference type="GO" id="GO:0032553">
    <property type="term" value="F:ribonucleotide binding"/>
    <property type="evidence" value="ECO:0007669"/>
    <property type="project" value="UniProtKB-ARBA"/>
</dbReference>
<dbReference type="InterPro" id="IPR000262">
    <property type="entry name" value="FMN-dep_DH"/>
</dbReference>
<organism evidence="7 8">
    <name type="scientific">Halosegnis marinus</name>
    <dbReference type="NCBI Taxonomy" id="3034023"/>
    <lineage>
        <taxon>Archaea</taxon>
        <taxon>Methanobacteriati</taxon>
        <taxon>Methanobacteriota</taxon>
        <taxon>Stenosarchaea group</taxon>
        <taxon>Halobacteria</taxon>
        <taxon>Halobacteriales</taxon>
        <taxon>Natronomonadaceae</taxon>
        <taxon>Halosegnis</taxon>
    </lineage>
</organism>
<dbReference type="InterPro" id="IPR037396">
    <property type="entry name" value="FMN_HAD"/>
</dbReference>
<accession>A0ABD5ZS37</accession>
<dbReference type="PANTHER" id="PTHR10578">
    <property type="entry name" value="S -2-HYDROXY-ACID OXIDASE-RELATED"/>
    <property type="match status" value="1"/>
</dbReference>
<dbReference type="InterPro" id="IPR012133">
    <property type="entry name" value="Alpha-hydoxy_acid_DH_FMN"/>
</dbReference>
<gene>
    <name evidence="7" type="ORF">ACFQJ4_12495</name>
</gene>
<evidence type="ECO:0000256" key="4">
    <source>
        <dbReference type="ARBA" id="ARBA00023002"/>
    </source>
</evidence>
<dbReference type="InterPro" id="IPR008259">
    <property type="entry name" value="FMN_hydac_DH_AS"/>
</dbReference>
<evidence type="ECO:0000256" key="1">
    <source>
        <dbReference type="ARBA" id="ARBA00001917"/>
    </source>
</evidence>
<dbReference type="GO" id="GO:0043168">
    <property type="term" value="F:anion binding"/>
    <property type="evidence" value="ECO:0007669"/>
    <property type="project" value="UniProtKB-ARBA"/>
</dbReference>
<protein>
    <submittedName>
        <fullName evidence="7">Alpha-hydroxy-acid oxidizing protein</fullName>
    </submittedName>
</protein>
<keyword evidence="2" id="KW-0285">Flavoprotein</keyword>
<comment type="cofactor">
    <cofactor evidence="1">
        <name>FMN</name>
        <dbReference type="ChEBI" id="CHEBI:58210"/>
    </cofactor>
</comment>
<evidence type="ECO:0000313" key="8">
    <source>
        <dbReference type="Proteomes" id="UP001596398"/>
    </source>
</evidence>
<sequence>MSDEETRGRSRVTEIYVNGLAEVTPDVPVGFEELERAALDAMDEKALGYVKGSAGGERTAANNEAAFDRWRIEPEMLKGVESRDLSVEAFGTEFDVPVMLAPIGCQSIVHEDGELASARAAAAQDVPMCLSTVSSYAMEEVADELGDTPRWFQFYWSPDRDLAASFLDRAEDAGYEAVVVTVDTPLVGWRPRDLENAYLPYLEGVGIANYTSDDAFVDRLDHAPEENTLATAQAFLDTFGDASLTWDDLDWLHDNTDLPVVVKGILSAADARRALEHGADGVVVSNHGGRQVDGSVAALEALPRVVDEVGDEAFVGFDSGVRRGADALKALALGADLVLLGRPYVYGLALEGAAGVEAVLANFLADFDLSLGLAGHDSVAGLDRDALTHESELP</sequence>
<dbReference type="PIRSF" id="PIRSF000138">
    <property type="entry name" value="Al-hdrx_acd_dh"/>
    <property type="match status" value="1"/>
</dbReference>
<dbReference type="PANTHER" id="PTHR10578:SF143">
    <property type="entry name" value="FMN-DEPENDENT ALPHA-HYDROXY ACID DEHYDROGENASE PB1A11.03"/>
    <property type="match status" value="1"/>
</dbReference>
<evidence type="ECO:0000259" key="6">
    <source>
        <dbReference type="PROSITE" id="PS51349"/>
    </source>
</evidence>
<dbReference type="InterPro" id="IPR013785">
    <property type="entry name" value="Aldolase_TIM"/>
</dbReference>
<evidence type="ECO:0000313" key="7">
    <source>
        <dbReference type="EMBL" id="MFC7236137.1"/>
    </source>
</evidence>
<dbReference type="RefSeq" id="WP_276234288.1">
    <property type="nucleotide sequence ID" value="NZ_CP119802.1"/>
</dbReference>
<evidence type="ECO:0000256" key="5">
    <source>
        <dbReference type="ARBA" id="ARBA00024042"/>
    </source>
</evidence>
<keyword evidence="4" id="KW-0560">Oxidoreductase</keyword>